<dbReference type="RefSeq" id="WP_077022930.1">
    <property type="nucleotide sequence ID" value="NZ_CP017641.1"/>
</dbReference>
<dbReference type="InterPro" id="IPR016039">
    <property type="entry name" value="Thiolase-like"/>
</dbReference>
<dbReference type="PANTHER" id="PTHR11712">
    <property type="entry name" value="POLYKETIDE SYNTHASE-RELATED"/>
    <property type="match status" value="1"/>
</dbReference>
<keyword evidence="2 3" id="KW-0808">Transferase</keyword>
<name>A0A1P8WAN9_9PLAN</name>
<evidence type="ECO:0000259" key="4">
    <source>
        <dbReference type="PROSITE" id="PS52004"/>
    </source>
</evidence>
<comment type="similarity">
    <text evidence="1 3">Belongs to the thiolase-like superfamily. Beta-ketoacyl-ACP synthases family.</text>
</comment>
<gene>
    <name evidence="5" type="primary">kasB</name>
    <name evidence="5" type="ORF">Fuma_00706</name>
</gene>
<evidence type="ECO:0000313" key="6">
    <source>
        <dbReference type="Proteomes" id="UP000187735"/>
    </source>
</evidence>
<dbReference type="EMBL" id="CP017641">
    <property type="protein sequence ID" value="APZ91120.1"/>
    <property type="molecule type" value="Genomic_DNA"/>
</dbReference>
<evidence type="ECO:0000256" key="3">
    <source>
        <dbReference type="RuleBase" id="RU003694"/>
    </source>
</evidence>
<dbReference type="InterPro" id="IPR000794">
    <property type="entry name" value="Beta-ketoacyl_synthase"/>
</dbReference>
<accession>A0A1P8WAN9</accession>
<dbReference type="InterPro" id="IPR014030">
    <property type="entry name" value="Ketoacyl_synth_N"/>
</dbReference>
<feature type="domain" description="Ketosynthase family 3 (KS3)" evidence="4">
    <location>
        <begin position="11"/>
        <end position="426"/>
    </location>
</feature>
<dbReference type="Proteomes" id="UP000187735">
    <property type="component" value="Chromosome"/>
</dbReference>
<dbReference type="AlphaFoldDB" id="A0A1P8WAN9"/>
<evidence type="ECO:0000313" key="5">
    <source>
        <dbReference type="EMBL" id="APZ91120.1"/>
    </source>
</evidence>
<dbReference type="OrthoDB" id="292158at2"/>
<evidence type="ECO:0000256" key="2">
    <source>
        <dbReference type="ARBA" id="ARBA00022679"/>
    </source>
</evidence>
<dbReference type="KEGG" id="fmr:Fuma_00706"/>
<dbReference type="CDD" id="cd00834">
    <property type="entry name" value="KAS_I_II"/>
    <property type="match status" value="1"/>
</dbReference>
<dbReference type="Pfam" id="PF00109">
    <property type="entry name" value="ketoacyl-synt"/>
    <property type="match status" value="1"/>
</dbReference>
<dbReference type="PANTHER" id="PTHR11712:SF336">
    <property type="entry name" value="3-OXOACYL-[ACYL-CARRIER-PROTEIN] SYNTHASE, MITOCHONDRIAL"/>
    <property type="match status" value="1"/>
</dbReference>
<dbReference type="Gene3D" id="3.40.47.10">
    <property type="match status" value="2"/>
</dbReference>
<dbReference type="Pfam" id="PF02801">
    <property type="entry name" value="Ketoacyl-synt_C"/>
    <property type="match status" value="1"/>
</dbReference>
<dbReference type="SMART" id="SM00825">
    <property type="entry name" value="PKS_KS"/>
    <property type="match status" value="1"/>
</dbReference>
<reference evidence="5 6" key="1">
    <citation type="journal article" date="2016" name="Front. Microbiol.">
        <title>Fuerstia marisgermanicae gen. nov., sp. nov., an Unusual Member of the Phylum Planctomycetes from the German Wadden Sea.</title>
        <authorList>
            <person name="Kohn T."/>
            <person name="Heuer A."/>
            <person name="Jogler M."/>
            <person name="Vollmers J."/>
            <person name="Boedeker C."/>
            <person name="Bunk B."/>
            <person name="Rast P."/>
            <person name="Borchert D."/>
            <person name="Glockner I."/>
            <person name="Freese H.M."/>
            <person name="Klenk H.P."/>
            <person name="Overmann J."/>
            <person name="Kaster A.K."/>
            <person name="Rohde M."/>
            <person name="Wiegand S."/>
            <person name="Jogler C."/>
        </authorList>
    </citation>
    <scope>NUCLEOTIDE SEQUENCE [LARGE SCALE GENOMIC DNA]</scope>
    <source>
        <strain evidence="5 6">NH11</strain>
    </source>
</reference>
<keyword evidence="5" id="KW-0012">Acyltransferase</keyword>
<dbReference type="InterPro" id="IPR014031">
    <property type="entry name" value="Ketoacyl_synth_C"/>
</dbReference>
<sequence>MFTFNSDDSVDRHVVCTGIGMVTPLAIGREASWANLLNGDHAARPLRQDEIDHHSQLCDLLRRTPGGAIVDHAAVREAALSCSDSLPTVLLDDPLNSMIVVALVEAMTDAGLGPAELSPQRTGCIIGTSKASLRAMEGVTNAVVRGDIPNSGQWRNGFLSDGPLRAAVAVLGGVSETATPIAACATGLVSVIQAAALIRSGQCDVCVAGSADASLRASVLASFHRLGVTSKNSDPATACRPFDADRDGFVIGEGGAVFVLESAAHAEARGAKAYGKLLAGNWMTDPTGVTQVDTSGAVVADVVKPLVEASNIANAEPGFYCLHGTGTVSNDLAEANGLFTAVGRKVPAYGIKGAIGHLLGAAGSVEFATMLLALRDRTIPATLNLQNIDSKCPVGVSNANVETSADTATKLSLGFGGHVAAVVVSR</sequence>
<organism evidence="5 6">
    <name type="scientific">Fuerstiella marisgermanici</name>
    <dbReference type="NCBI Taxonomy" id="1891926"/>
    <lineage>
        <taxon>Bacteria</taxon>
        <taxon>Pseudomonadati</taxon>
        <taxon>Planctomycetota</taxon>
        <taxon>Planctomycetia</taxon>
        <taxon>Planctomycetales</taxon>
        <taxon>Planctomycetaceae</taxon>
        <taxon>Fuerstiella</taxon>
    </lineage>
</organism>
<dbReference type="GO" id="GO:0004315">
    <property type="term" value="F:3-oxoacyl-[acyl-carrier-protein] synthase activity"/>
    <property type="evidence" value="ECO:0007669"/>
    <property type="project" value="UniProtKB-EC"/>
</dbReference>
<dbReference type="STRING" id="1891926.Fuma_00706"/>
<keyword evidence="6" id="KW-1185">Reference proteome</keyword>
<dbReference type="GO" id="GO:0006633">
    <property type="term" value="P:fatty acid biosynthetic process"/>
    <property type="evidence" value="ECO:0007669"/>
    <property type="project" value="TreeGrafter"/>
</dbReference>
<proteinExistence type="inferred from homology"/>
<dbReference type="InterPro" id="IPR020841">
    <property type="entry name" value="PKS_Beta-ketoAc_synthase_dom"/>
</dbReference>
<dbReference type="SUPFAM" id="SSF53901">
    <property type="entry name" value="Thiolase-like"/>
    <property type="match status" value="2"/>
</dbReference>
<dbReference type="EC" id="2.3.1.41" evidence="5"/>
<protein>
    <submittedName>
        <fullName evidence="5">3-oxoacyl-[acyl-carrier-protein] synthase 2</fullName>
        <ecNumber evidence="5">2.3.1.41</ecNumber>
    </submittedName>
</protein>
<evidence type="ECO:0000256" key="1">
    <source>
        <dbReference type="ARBA" id="ARBA00008467"/>
    </source>
</evidence>
<dbReference type="PROSITE" id="PS52004">
    <property type="entry name" value="KS3_2"/>
    <property type="match status" value="1"/>
</dbReference>